<dbReference type="EMBL" id="JABVEC010000002">
    <property type="protein sequence ID" value="MBC6464655.1"/>
    <property type="molecule type" value="Genomic_DNA"/>
</dbReference>
<evidence type="ECO:0000256" key="2">
    <source>
        <dbReference type="SAM" id="Phobius"/>
    </source>
</evidence>
<keyword evidence="2" id="KW-1133">Transmembrane helix</keyword>
<feature type="transmembrane region" description="Helical" evidence="2">
    <location>
        <begin position="57"/>
        <end position="87"/>
    </location>
</feature>
<dbReference type="RefSeq" id="WP_187241660.1">
    <property type="nucleotide sequence ID" value="NZ_BAAAOK010000008.1"/>
</dbReference>
<evidence type="ECO:0000256" key="1">
    <source>
        <dbReference type="SAM" id="MobiDB-lite"/>
    </source>
</evidence>
<keyword evidence="2" id="KW-0812">Transmembrane</keyword>
<protein>
    <submittedName>
        <fullName evidence="3">DUF4190 domain-containing protein</fullName>
    </submittedName>
</protein>
<feature type="region of interest" description="Disordered" evidence="1">
    <location>
        <begin position="1"/>
        <end position="50"/>
    </location>
</feature>
<gene>
    <name evidence="3" type="ORF">HKK74_03970</name>
</gene>
<keyword evidence="2" id="KW-0472">Membrane</keyword>
<accession>A0ABR7LIS1</accession>
<feature type="transmembrane region" description="Helical" evidence="2">
    <location>
        <begin position="99"/>
        <end position="128"/>
    </location>
</feature>
<reference evidence="3 4" key="1">
    <citation type="submission" date="2020-06" db="EMBL/GenBank/DDBJ databases">
        <title>Actinomadura xiongansis sp. nov., isolated from soil of Baiyangdian.</title>
        <authorList>
            <person name="Zhang X."/>
        </authorList>
    </citation>
    <scope>NUCLEOTIDE SEQUENCE [LARGE SCALE GENOMIC DNA]</scope>
    <source>
        <strain evidence="3 4">HBUM206468</strain>
    </source>
</reference>
<feature type="compositionally biased region" description="Pro residues" evidence="1">
    <location>
        <begin position="38"/>
        <end position="47"/>
    </location>
</feature>
<organism evidence="3 4">
    <name type="scientific">Actinomadura alba</name>
    <dbReference type="NCBI Taxonomy" id="406431"/>
    <lineage>
        <taxon>Bacteria</taxon>
        <taxon>Bacillati</taxon>
        <taxon>Actinomycetota</taxon>
        <taxon>Actinomycetes</taxon>
        <taxon>Streptosporangiales</taxon>
        <taxon>Thermomonosporaceae</taxon>
        <taxon>Actinomadura</taxon>
    </lineage>
</organism>
<dbReference type="Proteomes" id="UP000805614">
    <property type="component" value="Unassembled WGS sequence"/>
</dbReference>
<proteinExistence type="predicted"/>
<comment type="caution">
    <text evidence="3">The sequence shown here is derived from an EMBL/GenBank/DDBJ whole genome shotgun (WGS) entry which is preliminary data.</text>
</comment>
<sequence>MSEDPARKAGAPARQGAGNSTAPPEQDASERSEFGSMPTPPGVPGQPRPADRGGWQALWLGVLAALLTVFFAPLGLVAAIAALVIGVRARRRAKRNSGTAPGAIAGIVLGGIGLAFSAFSLVLTVILWPEMSGYQECLGKANTNSDKQTCRQEWFPRIENKLNLPEGSMSRYGDLL</sequence>
<evidence type="ECO:0000313" key="4">
    <source>
        <dbReference type="Proteomes" id="UP000805614"/>
    </source>
</evidence>
<evidence type="ECO:0000313" key="3">
    <source>
        <dbReference type="EMBL" id="MBC6464655.1"/>
    </source>
</evidence>
<name>A0ABR7LIS1_9ACTN</name>
<keyword evidence="4" id="KW-1185">Reference proteome</keyword>